<dbReference type="AlphaFoldDB" id="A0A090BWL6"/>
<feature type="transmembrane region" description="Helical" evidence="9">
    <location>
        <begin position="230"/>
        <end position="251"/>
    </location>
</feature>
<keyword evidence="2 9" id="KW-1003">Cell membrane</keyword>
<comment type="similarity">
    <text evidence="9">Belongs to the UbiA prenyltransferase family. Protoheme IX farnesyltransferase subfamily.</text>
</comment>
<dbReference type="HOGENOM" id="CLU_029631_0_0_6"/>
<dbReference type="NCBIfam" id="TIGR01473">
    <property type="entry name" value="cyoE_ctaB"/>
    <property type="match status" value="1"/>
</dbReference>
<comment type="subcellular location">
    <subcellularLocation>
        <location evidence="9">Cell membrane</location>
        <topology evidence="9">Multi-pass membrane protein</topology>
    </subcellularLocation>
    <subcellularLocation>
        <location evidence="1">Membrane</location>
        <topology evidence="1">Multi-pass membrane protein</topology>
    </subcellularLocation>
</comment>
<dbReference type="PROSITE" id="PS00943">
    <property type="entry name" value="UBIA"/>
    <property type="match status" value="1"/>
</dbReference>
<feature type="transmembrane region" description="Helical" evidence="9">
    <location>
        <begin position="12"/>
        <end position="29"/>
    </location>
</feature>
<keyword evidence="5 9" id="KW-1133">Transmembrane helix</keyword>
<evidence type="ECO:0000256" key="5">
    <source>
        <dbReference type="ARBA" id="ARBA00022989"/>
    </source>
</evidence>
<dbReference type="InterPro" id="IPR000537">
    <property type="entry name" value="UbiA_prenyltransferase"/>
</dbReference>
<protein>
    <recommendedName>
        <fullName evidence="9">Protoheme IX farnesyltransferase</fullName>
        <ecNumber evidence="9">2.5.1.141</ecNumber>
    </recommendedName>
    <alternativeName>
        <fullName evidence="9">Heme B farnesyltransferase</fullName>
    </alternativeName>
    <alternativeName>
        <fullName evidence="9">Heme O synthase</fullName>
    </alternativeName>
</protein>
<keyword evidence="6 9" id="KW-0350">Heme biosynthesis</keyword>
<name>A0A090BWL6_9ENTR</name>
<keyword evidence="3 9" id="KW-0808">Transferase</keyword>
<evidence type="ECO:0000256" key="9">
    <source>
        <dbReference type="HAMAP-Rule" id="MF_00154"/>
    </source>
</evidence>
<proteinExistence type="inferred from homology"/>
<evidence type="ECO:0000313" key="11">
    <source>
        <dbReference type="Proteomes" id="UP000031627"/>
    </source>
</evidence>
<evidence type="ECO:0000256" key="6">
    <source>
        <dbReference type="ARBA" id="ARBA00023133"/>
    </source>
</evidence>
<dbReference type="RefSeq" id="WP_041063402.1">
    <property type="nucleotide sequence ID" value="NZ_AP014521.1"/>
</dbReference>
<dbReference type="STRING" id="1410383.TGUWTKB_5970"/>
<dbReference type="InterPro" id="IPR044878">
    <property type="entry name" value="UbiA_sf"/>
</dbReference>
<reference evidence="11" key="1">
    <citation type="submission" date="2013-11" db="EMBL/GenBank/DDBJ databases">
        <title>Symbiont-containing voluminous jelly as an extraordinary maternal gift for overwintering insect nymphs.</title>
        <authorList>
            <person name="Kaiwa N."/>
            <person name="Hosokawa T."/>
            <person name="Nikoh N."/>
            <person name="Meng X.Y."/>
            <person name="Tanahashi M."/>
            <person name="Moriyama M."/>
            <person name="Maeda T."/>
            <person name="Yamaguchi K."/>
            <person name="Shigenobu S."/>
            <person name="Ito M."/>
            <person name="Fukatsu T."/>
        </authorList>
    </citation>
    <scope>NUCLEOTIDE SEQUENCE [LARGE SCALE GENOMIC DNA]</scope>
    <source>
        <strain evidence="11">UwTKB</strain>
    </source>
</reference>
<dbReference type="OrthoDB" id="9814417at2"/>
<feature type="transmembrane region" description="Helical" evidence="9">
    <location>
        <begin position="85"/>
        <end position="104"/>
    </location>
</feature>
<dbReference type="PANTHER" id="PTHR43448:SF2">
    <property type="entry name" value="PROTOHEME IX FARNESYLTRANSFERASE, MITOCHONDRIAL"/>
    <property type="match status" value="1"/>
</dbReference>
<feature type="transmembrane region" description="Helical" evidence="9">
    <location>
        <begin position="207"/>
        <end position="224"/>
    </location>
</feature>
<evidence type="ECO:0000313" key="10">
    <source>
        <dbReference type="EMBL" id="BAP58821.1"/>
    </source>
</evidence>
<dbReference type="EMBL" id="AP014521">
    <property type="protein sequence ID" value="BAP58821.1"/>
    <property type="molecule type" value="Genomic_DNA"/>
</dbReference>
<comment type="pathway">
    <text evidence="9">Porphyrin-containing compound metabolism; heme O biosynthesis; heme O from protoheme: step 1/1.</text>
</comment>
<reference evidence="10 11" key="2">
    <citation type="journal article" date="2014" name="Curr. Biol.">
        <title>Symbiont-Supplemented Maternal Investment Underpinning Host's Ecological Adaptation.</title>
        <authorList>
            <person name="Kaiwa N."/>
            <person name="Hosokawa T."/>
            <person name="Nikoh N."/>
            <person name="Tanahashi M."/>
            <person name="Moriyama M."/>
            <person name="Meng X.Y."/>
            <person name="Maeda T."/>
            <person name="Yamaguchi K."/>
            <person name="Shigenobu S."/>
            <person name="Ito M."/>
            <person name="Fukatsu T."/>
        </authorList>
    </citation>
    <scope>NUCLEOTIDE SEQUENCE [LARGE SCALE GENOMIC DNA]</scope>
    <source>
        <strain evidence="10 11">UwTKB</strain>
    </source>
</reference>
<feature type="transmembrane region" description="Helical" evidence="9">
    <location>
        <begin position="110"/>
        <end position="127"/>
    </location>
</feature>
<dbReference type="KEGG" id="sbw:TGUWTKB_5970"/>
<dbReference type="GO" id="GO:0005886">
    <property type="term" value="C:plasma membrane"/>
    <property type="evidence" value="ECO:0007669"/>
    <property type="project" value="UniProtKB-SubCell"/>
</dbReference>
<organism evidence="10 11">
    <name type="scientific">Candidatus Tachikawaea gelatinosa</name>
    <dbReference type="NCBI Taxonomy" id="1410383"/>
    <lineage>
        <taxon>Bacteria</taxon>
        <taxon>Pseudomonadati</taxon>
        <taxon>Pseudomonadota</taxon>
        <taxon>Gammaproteobacteria</taxon>
        <taxon>Enterobacterales</taxon>
        <taxon>Enterobacteriaceae</taxon>
        <taxon>Candidatus Tachikawaea</taxon>
    </lineage>
</organism>
<evidence type="ECO:0000256" key="1">
    <source>
        <dbReference type="ARBA" id="ARBA00004141"/>
    </source>
</evidence>
<accession>A0A090BWL6</accession>
<feature type="transmembrane region" description="Helical" evidence="9">
    <location>
        <begin position="35"/>
        <end position="59"/>
    </location>
</feature>
<evidence type="ECO:0000256" key="2">
    <source>
        <dbReference type="ARBA" id="ARBA00022475"/>
    </source>
</evidence>
<sequence length="284" mass="32764">MFKSYLSIIKPGIIVGNLFSVICGFFLASQKNINYLYLLKIIISTSLIIGSSCVFNNIIDCDIDRIMKRTNNRVFPKNIISLKKGFIYAFILGINGFLLSFFWMNYLTTFIAFLGFIIYVLFYTAFFKKNSIHSTLIGSLSGATPPVIGYCSVSNQLDLCSMILFFMFFFWQIPHTYTIAISRFKDYKKVNIPLLPIKKGITITKKYIIFYIFLFTIFNVLLSINGYTSYIFLVVSIILNTLWIAISLYGFKKDVNNHLWAKKNFLFSIFIITMISVIIIFDSL</sequence>
<feature type="transmembrane region" description="Helical" evidence="9">
    <location>
        <begin position="263"/>
        <end position="281"/>
    </location>
</feature>
<dbReference type="GO" id="GO:0048034">
    <property type="term" value="P:heme O biosynthetic process"/>
    <property type="evidence" value="ECO:0007669"/>
    <property type="project" value="UniProtKB-UniRule"/>
</dbReference>
<comment type="function">
    <text evidence="9">Converts heme B (protoheme IX) to heme O by substitution of the vinyl group on carbon 2 of heme B porphyrin ring with a hydroxyethyl farnesyl side group.</text>
</comment>
<evidence type="ECO:0000256" key="4">
    <source>
        <dbReference type="ARBA" id="ARBA00022692"/>
    </source>
</evidence>
<keyword evidence="7 9" id="KW-0472">Membrane</keyword>
<dbReference type="CDD" id="cd13957">
    <property type="entry name" value="PT_UbiA_Cox10"/>
    <property type="match status" value="1"/>
</dbReference>
<dbReference type="InterPro" id="IPR006369">
    <property type="entry name" value="Protohaem_IX_farnesylTrfase"/>
</dbReference>
<dbReference type="EC" id="2.5.1.141" evidence="9"/>
<keyword evidence="4 9" id="KW-0812">Transmembrane</keyword>
<evidence type="ECO:0000256" key="8">
    <source>
        <dbReference type="ARBA" id="ARBA00047690"/>
    </source>
</evidence>
<keyword evidence="11" id="KW-1185">Reference proteome</keyword>
<comment type="miscellaneous">
    <text evidence="9">Carbon 2 of the heme B porphyrin ring is defined according to the Fischer nomenclature.</text>
</comment>
<dbReference type="UniPathway" id="UPA00834">
    <property type="reaction ID" value="UER00712"/>
</dbReference>
<dbReference type="GO" id="GO:0008495">
    <property type="term" value="F:protoheme IX farnesyltransferase activity"/>
    <property type="evidence" value="ECO:0007669"/>
    <property type="project" value="UniProtKB-UniRule"/>
</dbReference>
<comment type="catalytic activity">
    <reaction evidence="8 9">
        <text>heme b + (2E,6E)-farnesyl diphosphate + H2O = Fe(II)-heme o + diphosphate</text>
        <dbReference type="Rhea" id="RHEA:28070"/>
        <dbReference type="ChEBI" id="CHEBI:15377"/>
        <dbReference type="ChEBI" id="CHEBI:33019"/>
        <dbReference type="ChEBI" id="CHEBI:60344"/>
        <dbReference type="ChEBI" id="CHEBI:60530"/>
        <dbReference type="ChEBI" id="CHEBI:175763"/>
        <dbReference type="EC" id="2.5.1.141"/>
    </reaction>
</comment>
<dbReference type="InterPro" id="IPR030470">
    <property type="entry name" value="UbiA_prenylTrfase_CS"/>
</dbReference>
<dbReference type="Proteomes" id="UP000031627">
    <property type="component" value="Chromosome"/>
</dbReference>
<dbReference type="NCBIfam" id="NF003348">
    <property type="entry name" value="PRK04375.1-1"/>
    <property type="match status" value="1"/>
</dbReference>
<evidence type="ECO:0000256" key="3">
    <source>
        <dbReference type="ARBA" id="ARBA00022679"/>
    </source>
</evidence>
<dbReference type="PANTHER" id="PTHR43448">
    <property type="entry name" value="PROTOHEME IX FARNESYLTRANSFERASE, MITOCHONDRIAL"/>
    <property type="match status" value="1"/>
</dbReference>
<gene>
    <name evidence="9 10" type="primary">cyoE</name>
    <name evidence="10" type="ORF">TGUWTKB_5970</name>
</gene>
<dbReference type="HAMAP" id="MF_00154">
    <property type="entry name" value="CyoE_CtaB"/>
    <property type="match status" value="1"/>
</dbReference>
<dbReference type="Gene3D" id="1.10.357.140">
    <property type="entry name" value="UbiA prenyltransferase"/>
    <property type="match status" value="1"/>
</dbReference>
<dbReference type="Pfam" id="PF01040">
    <property type="entry name" value="UbiA"/>
    <property type="match status" value="1"/>
</dbReference>
<evidence type="ECO:0000256" key="7">
    <source>
        <dbReference type="ARBA" id="ARBA00023136"/>
    </source>
</evidence>